<keyword evidence="9" id="KW-0378">Hydrolase</keyword>
<dbReference type="GO" id="GO:0003677">
    <property type="term" value="F:DNA binding"/>
    <property type="evidence" value="ECO:0007669"/>
    <property type="project" value="UniProtKB-UniRule"/>
</dbReference>
<evidence type="ECO:0000256" key="2">
    <source>
        <dbReference type="ARBA" id="ARBA00012417"/>
    </source>
</evidence>
<dbReference type="Pfam" id="PF01367">
    <property type="entry name" value="5_3_exonuc"/>
    <property type="match status" value="1"/>
</dbReference>
<dbReference type="SUPFAM" id="SSF47807">
    <property type="entry name" value="5' to 3' exonuclease, C-terminal subdomain"/>
    <property type="match status" value="1"/>
</dbReference>
<keyword evidence="10" id="KW-0269">Exonuclease</keyword>
<dbReference type="EC" id="2.7.7.7" evidence="2 15"/>
<feature type="domain" description="3'-5' exonuclease" evidence="17">
    <location>
        <begin position="305"/>
        <end position="484"/>
    </location>
</feature>
<dbReference type="InterPro" id="IPR001098">
    <property type="entry name" value="DNA-dir_DNA_pol_A_palm_dom"/>
</dbReference>
<dbReference type="InterPro" id="IPR029060">
    <property type="entry name" value="PIN-like_dom_sf"/>
</dbReference>
<dbReference type="InterPro" id="IPR012337">
    <property type="entry name" value="RNaseH-like_sf"/>
</dbReference>
<keyword evidence="11 16" id="KW-0239">DNA-directed DNA polymerase</keyword>
<dbReference type="InterPro" id="IPR036279">
    <property type="entry name" value="5-3_exonuclease_C_sf"/>
</dbReference>
<dbReference type="InterPro" id="IPR036397">
    <property type="entry name" value="RNaseH_sf"/>
</dbReference>
<protein>
    <recommendedName>
        <fullName evidence="3 15">DNA polymerase I</fullName>
        <ecNumber evidence="2 15">2.7.7.7</ecNumber>
    </recommendedName>
</protein>
<dbReference type="SMART" id="SM00475">
    <property type="entry name" value="53EXOc"/>
    <property type="match status" value="1"/>
</dbReference>
<dbReference type="InterPro" id="IPR002562">
    <property type="entry name" value="3'-5'_exonuclease_dom"/>
</dbReference>
<accession>M1ZIT1</accession>
<dbReference type="CDD" id="cd09859">
    <property type="entry name" value="PIN_53EXO"/>
    <property type="match status" value="1"/>
</dbReference>
<evidence type="ECO:0000313" key="21">
    <source>
        <dbReference type="Proteomes" id="UP000245423"/>
    </source>
</evidence>
<dbReference type="GO" id="GO:0006261">
    <property type="term" value="P:DNA-templated DNA replication"/>
    <property type="evidence" value="ECO:0007669"/>
    <property type="project" value="UniProtKB-UniRule"/>
</dbReference>
<keyword evidence="13 16" id="KW-0234">DNA repair</keyword>
<dbReference type="SMART" id="SM00279">
    <property type="entry name" value="HhH2"/>
    <property type="match status" value="1"/>
</dbReference>
<dbReference type="PANTHER" id="PTHR10133:SF27">
    <property type="entry name" value="DNA POLYMERASE NU"/>
    <property type="match status" value="1"/>
</dbReference>
<dbReference type="Gene3D" id="3.40.50.1010">
    <property type="entry name" value="5'-nuclease"/>
    <property type="match status" value="1"/>
</dbReference>
<dbReference type="InterPro" id="IPR043502">
    <property type="entry name" value="DNA/RNA_pol_sf"/>
</dbReference>
<dbReference type="SMART" id="SM00474">
    <property type="entry name" value="35EXOc"/>
    <property type="match status" value="1"/>
</dbReference>
<organism evidence="20 21">
    <name type="scientific">[Clostridium] ultunense Esp</name>
    <dbReference type="NCBI Taxonomy" id="1288971"/>
    <lineage>
        <taxon>Bacteria</taxon>
        <taxon>Bacillati</taxon>
        <taxon>Bacillota</taxon>
        <taxon>Tissierellia</taxon>
        <taxon>Tissierellales</taxon>
        <taxon>Tepidimicrobiaceae</taxon>
        <taxon>Schnuerera</taxon>
    </lineage>
</organism>
<dbReference type="InterPro" id="IPR018320">
    <property type="entry name" value="DNA_polymerase_1"/>
</dbReference>
<dbReference type="Gene3D" id="3.30.70.370">
    <property type="match status" value="1"/>
</dbReference>
<dbReference type="SUPFAM" id="SSF53098">
    <property type="entry name" value="Ribonuclease H-like"/>
    <property type="match status" value="1"/>
</dbReference>
<dbReference type="CDD" id="cd09898">
    <property type="entry name" value="H3TH_53EXO"/>
    <property type="match status" value="1"/>
</dbReference>
<dbReference type="PROSITE" id="PS00447">
    <property type="entry name" value="DNA_POLYMERASE_A"/>
    <property type="match status" value="1"/>
</dbReference>
<evidence type="ECO:0000256" key="8">
    <source>
        <dbReference type="ARBA" id="ARBA00022763"/>
    </source>
</evidence>
<dbReference type="InterPro" id="IPR002298">
    <property type="entry name" value="DNA_polymerase_A"/>
</dbReference>
<evidence type="ECO:0000259" key="18">
    <source>
        <dbReference type="SMART" id="SM00475"/>
    </source>
</evidence>
<keyword evidence="7" id="KW-0540">Nuclease</keyword>
<evidence type="ECO:0000313" key="20">
    <source>
        <dbReference type="EMBL" id="SHD77965.1"/>
    </source>
</evidence>
<evidence type="ECO:0000256" key="1">
    <source>
        <dbReference type="ARBA" id="ARBA00007705"/>
    </source>
</evidence>
<dbReference type="InterPro" id="IPR002421">
    <property type="entry name" value="5-3_exonuclease"/>
</dbReference>
<dbReference type="FunFam" id="1.20.1060.10:FF:000001">
    <property type="entry name" value="DNA polymerase I"/>
    <property type="match status" value="1"/>
</dbReference>
<dbReference type="Pfam" id="PF22619">
    <property type="entry name" value="DNA_polI_exo1"/>
    <property type="match status" value="1"/>
</dbReference>
<dbReference type="Gene3D" id="1.20.1060.10">
    <property type="entry name" value="Taq DNA Polymerase, Chain T, domain 4"/>
    <property type="match status" value="1"/>
</dbReference>
<keyword evidence="8 16" id="KW-0227">DNA damage</keyword>
<evidence type="ECO:0000256" key="5">
    <source>
        <dbReference type="ARBA" id="ARBA00022695"/>
    </source>
</evidence>
<dbReference type="Gene3D" id="1.10.150.20">
    <property type="entry name" value="5' to 3' exonuclease, C-terminal subdomain"/>
    <property type="match status" value="2"/>
</dbReference>
<dbReference type="SUPFAM" id="SSF56672">
    <property type="entry name" value="DNA/RNA polymerases"/>
    <property type="match status" value="1"/>
</dbReference>
<dbReference type="Gene3D" id="3.30.420.10">
    <property type="entry name" value="Ribonuclease H-like superfamily/Ribonuclease H"/>
    <property type="match status" value="1"/>
</dbReference>
<dbReference type="GO" id="GO:0008409">
    <property type="term" value="F:5'-3' exonuclease activity"/>
    <property type="evidence" value="ECO:0007669"/>
    <property type="project" value="InterPro"/>
</dbReference>
<dbReference type="GO" id="GO:0003887">
    <property type="term" value="F:DNA-directed DNA polymerase activity"/>
    <property type="evidence" value="ECO:0007669"/>
    <property type="project" value="UniProtKB-UniRule"/>
</dbReference>
<dbReference type="InterPro" id="IPR008918">
    <property type="entry name" value="HhH2"/>
</dbReference>
<evidence type="ECO:0000256" key="13">
    <source>
        <dbReference type="ARBA" id="ARBA00023204"/>
    </source>
</evidence>
<evidence type="ECO:0000256" key="9">
    <source>
        <dbReference type="ARBA" id="ARBA00022801"/>
    </source>
</evidence>
<evidence type="ECO:0000256" key="11">
    <source>
        <dbReference type="ARBA" id="ARBA00022932"/>
    </source>
</evidence>
<dbReference type="PANTHER" id="PTHR10133">
    <property type="entry name" value="DNA POLYMERASE I"/>
    <property type="match status" value="1"/>
</dbReference>
<dbReference type="EMBL" id="LT669839">
    <property type="protein sequence ID" value="SHD77965.1"/>
    <property type="molecule type" value="Genomic_DNA"/>
</dbReference>
<feature type="domain" description="5'-3' exonuclease" evidence="18">
    <location>
        <begin position="5"/>
        <end position="266"/>
    </location>
</feature>
<keyword evidence="21" id="KW-1185">Reference proteome</keyword>
<comment type="similarity">
    <text evidence="1 16">Belongs to the DNA polymerase type-A family.</text>
</comment>
<dbReference type="CDD" id="cd06140">
    <property type="entry name" value="DNA_polA_I_Bacillus_like_exo"/>
    <property type="match status" value="1"/>
</dbReference>
<evidence type="ECO:0000256" key="7">
    <source>
        <dbReference type="ARBA" id="ARBA00022722"/>
    </source>
</evidence>
<dbReference type="NCBIfam" id="NF004397">
    <property type="entry name" value="PRK05755.1"/>
    <property type="match status" value="1"/>
</dbReference>
<dbReference type="InterPro" id="IPR020046">
    <property type="entry name" value="5-3_exonucl_a-hlix_arch_N"/>
</dbReference>
<keyword evidence="12 16" id="KW-0238">DNA-binding</keyword>
<dbReference type="InterPro" id="IPR019760">
    <property type="entry name" value="DNA-dir_DNA_pol_A_CS"/>
</dbReference>
<dbReference type="InterPro" id="IPR054690">
    <property type="entry name" value="DNA_polI_exonuclease"/>
</dbReference>
<dbReference type="FunFam" id="1.10.150.20:FF:000002">
    <property type="entry name" value="DNA polymerase I"/>
    <property type="match status" value="1"/>
</dbReference>
<reference evidence="20 21" key="1">
    <citation type="submission" date="2016-11" db="EMBL/GenBank/DDBJ databases">
        <authorList>
            <person name="Manzoor S."/>
        </authorList>
    </citation>
    <scope>NUCLEOTIDE SEQUENCE [LARGE SCALE GENOMIC DNA]</scope>
    <source>
        <strain evidence="20">Clostridium ultunense strain Esp</strain>
    </source>
</reference>
<dbReference type="InterPro" id="IPR020045">
    <property type="entry name" value="DNA_polI_H3TH"/>
</dbReference>
<keyword evidence="6 16" id="KW-0235">DNA replication</keyword>
<evidence type="ECO:0000256" key="10">
    <source>
        <dbReference type="ARBA" id="ARBA00022839"/>
    </source>
</evidence>
<evidence type="ECO:0000256" key="4">
    <source>
        <dbReference type="ARBA" id="ARBA00022679"/>
    </source>
</evidence>
<dbReference type="NCBIfam" id="TIGR00593">
    <property type="entry name" value="pola"/>
    <property type="match status" value="1"/>
</dbReference>
<dbReference type="AlphaFoldDB" id="M1ZIT1"/>
<dbReference type="SMART" id="SM00482">
    <property type="entry name" value="POLAc"/>
    <property type="match status" value="1"/>
</dbReference>
<dbReference type="CDD" id="cd08637">
    <property type="entry name" value="DNA_pol_A_pol_I_C"/>
    <property type="match status" value="1"/>
</dbReference>
<dbReference type="Pfam" id="PF00476">
    <property type="entry name" value="DNA_pol_A"/>
    <property type="match status" value="1"/>
</dbReference>
<dbReference type="FunFam" id="3.40.50.1010:FF:000001">
    <property type="entry name" value="DNA polymerase I"/>
    <property type="match status" value="1"/>
</dbReference>
<evidence type="ECO:0000256" key="6">
    <source>
        <dbReference type="ARBA" id="ARBA00022705"/>
    </source>
</evidence>
<dbReference type="FunFam" id="1.10.150.20:FF:000003">
    <property type="entry name" value="DNA polymerase I"/>
    <property type="match status" value="1"/>
</dbReference>
<evidence type="ECO:0000256" key="12">
    <source>
        <dbReference type="ARBA" id="ARBA00023125"/>
    </source>
</evidence>
<dbReference type="PRINTS" id="PR00868">
    <property type="entry name" value="DNAPOLI"/>
</dbReference>
<evidence type="ECO:0000256" key="15">
    <source>
        <dbReference type="NCBIfam" id="TIGR00593"/>
    </source>
</evidence>
<proteinExistence type="inferred from homology"/>
<feature type="domain" description="DNA-directed DNA polymerase family A palm" evidence="19">
    <location>
        <begin position="651"/>
        <end position="858"/>
    </location>
</feature>
<evidence type="ECO:0000256" key="14">
    <source>
        <dbReference type="ARBA" id="ARBA00049244"/>
    </source>
</evidence>
<dbReference type="GO" id="GO:0006302">
    <property type="term" value="P:double-strand break repair"/>
    <property type="evidence" value="ECO:0007669"/>
    <property type="project" value="TreeGrafter"/>
</dbReference>
<sequence length="894" mass="103102">MNREKKEKLMVIDGNSLIHRAFYALPLLSTKDGIYTNGVYGFLTMLYRIREEYTIDYICVAFDKKGPTFRHEAFDLYKANRQSTPNELSQQFPILKEILSAMNIAQLELDGYEADDIAGTLSKMGEDNGLETILVTGDKDYLQLASDYTKVLITRKGITELEEYDREKIIEEYGITPDQFIDLKGLMGDKSDNIPGVPGIGEKTGIKLLKEFGTMENLYDNIDKVGGKKTKESLIEHKNSAGLSKTLGKIIRNAPIEFVLKELKVEEPNWEELKKLYDILEFNSLLSKIPEEKITIEADSKYEVKYIVIEENNFDQIIDKIESEKSFCFKFLFEDENYIKSEIIGVGIKVGDSVPYYIDCSKNDIKLFRKKFAKYFESKEIEKYGHMMKMDIFALLKLDIDINNMVFDTMIGQYLLNPAQSNYSINELGKEYLNIYGKDLEELLGKGKNKKRYKDLPVETRAEHVAQTLDLIHGIREPINRLIEEQEMIELYYEVELPLVEVLANMEYYGFKVDLDVLNQLGEEFQGEIDSLTKEIYTLAGKEFNINSPKQMGEILFDELNLPVIKKTKTGYSTDAEVLDKLKGQHEIIEKILKYRQMVKLKSTYIDGLINVVDKETNKIHSSFNQTVTNTGRISSTEPNLQNIPIKTEEGRMIRKAFVAEDENYILVDADYSQIELRVLAHISKDPKLMEAFYHGEDIHTKTAAEVFHIPKDEVTPLMRNRAKAVNFGIVYGISDYGLSKDLNIPRKEAKEYIDNYLKNYGMVKKYMEGIIKIGKEKGYVETILNRRRYVPELKSRNYNVRSFGERIAMNTPIQGSAADIIKVAMVKVFKELNKRNLKSRLILQVHDELIIEAYKDEVEEVKNLIKDIMENSIKLDIPLKVDLNTGDNWYESK</sequence>
<gene>
    <name evidence="16 20" type="primary">polA</name>
    <name evidence="20" type="ORF">CUESP1_2622</name>
</gene>
<evidence type="ECO:0000259" key="17">
    <source>
        <dbReference type="SMART" id="SM00474"/>
    </source>
</evidence>
<keyword evidence="4 16" id="KW-0808">Transferase</keyword>
<evidence type="ECO:0000259" key="19">
    <source>
        <dbReference type="SMART" id="SM00482"/>
    </source>
</evidence>
<dbReference type="HOGENOM" id="CLU_004675_0_0_9"/>
<comment type="subunit">
    <text evidence="16">Single-chain monomer with multiple functions.</text>
</comment>
<comment type="catalytic activity">
    <reaction evidence="14 16">
        <text>DNA(n) + a 2'-deoxyribonucleoside 5'-triphosphate = DNA(n+1) + diphosphate</text>
        <dbReference type="Rhea" id="RHEA:22508"/>
        <dbReference type="Rhea" id="RHEA-COMP:17339"/>
        <dbReference type="Rhea" id="RHEA-COMP:17340"/>
        <dbReference type="ChEBI" id="CHEBI:33019"/>
        <dbReference type="ChEBI" id="CHEBI:61560"/>
        <dbReference type="ChEBI" id="CHEBI:173112"/>
        <dbReference type="EC" id="2.7.7.7"/>
    </reaction>
</comment>
<evidence type="ECO:0000256" key="16">
    <source>
        <dbReference type="RuleBase" id="RU004460"/>
    </source>
</evidence>
<dbReference type="SUPFAM" id="SSF88723">
    <property type="entry name" value="PIN domain-like"/>
    <property type="match status" value="1"/>
</dbReference>
<name>M1ZIT1_9FIRM</name>
<keyword evidence="5 16" id="KW-0548">Nucleotidyltransferase</keyword>
<evidence type="ECO:0000256" key="3">
    <source>
        <dbReference type="ARBA" id="ARBA00020311"/>
    </source>
</evidence>
<dbReference type="Pfam" id="PF02739">
    <property type="entry name" value="5_3_exonuc_N"/>
    <property type="match status" value="1"/>
</dbReference>
<dbReference type="GO" id="GO:0008408">
    <property type="term" value="F:3'-5' exonuclease activity"/>
    <property type="evidence" value="ECO:0007669"/>
    <property type="project" value="InterPro"/>
</dbReference>
<dbReference type="Proteomes" id="UP000245423">
    <property type="component" value="Chromosome 1"/>
</dbReference>